<sequence length="208" mass="22384">MKTVYLAAIAMVLVMLSSTCRAHDDVIDAVAISSESKYIGADSMSLLHKISSGMIQGFNNTSRDRSSRQKPSVWTELISRLPVSKLFDVGANALNVARFWPAGLASLVVGTAPTTGAIVGVVAISIFIIVIWLVIYSIGVLPVGAALLGRQDFGVDSPYAGHPGMMFPQMAQQSFQGPYPYNQRFQRSLADASRTVLDAIGQFESKNQ</sequence>
<reference evidence="1 2" key="1">
    <citation type="submission" date="2016-03" db="EMBL/GenBank/DDBJ databases">
        <title>EvidentialGene: Evidence-directed Construction of Genes on Genomes.</title>
        <authorList>
            <person name="Gilbert D.G."/>
            <person name="Choi J.-H."/>
            <person name="Mockaitis K."/>
            <person name="Colbourne J."/>
            <person name="Pfrender M."/>
        </authorList>
    </citation>
    <scope>NUCLEOTIDE SEQUENCE [LARGE SCALE GENOMIC DNA]</scope>
    <source>
        <strain evidence="1 2">Xinb3</strain>
        <tissue evidence="1">Complete organism</tissue>
    </source>
</reference>
<evidence type="ECO:0000313" key="2">
    <source>
        <dbReference type="Proteomes" id="UP000076858"/>
    </source>
</evidence>
<dbReference type="EMBL" id="LRGB01000512">
    <property type="protein sequence ID" value="KZS18573.1"/>
    <property type="molecule type" value="Genomic_DNA"/>
</dbReference>
<name>A0A0P5Z7N6_9CRUS</name>
<accession>A0A0P5Z7N6</accession>
<gene>
    <name evidence="1" type="ORF">APZ42_015100</name>
</gene>
<comment type="caution">
    <text evidence="1">The sequence shown here is derived from an EMBL/GenBank/DDBJ whole genome shotgun (WGS) entry which is preliminary data.</text>
</comment>
<dbReference type="OrthoDB" id="6355201at2759"/>
<dbReference type="AlphaFoldDB" id="A0A0P5Z7N6"/>
<evidence type="ECO:0000313" key="1">
    <source>
        <dbReference type="EMBL" id="KZS18573.1"/>
    </source>
</evidence>
<organism evidence="1 2">
    <name type="scientific">Daphnia magna</name>
    <dbReference type="NCBI Taxonomy" id="35525"/>
    <lineage>
        <taxon>Eukaryota</taxon>
        <taxon>Metazoa</taxon>
        <taxon>Ecdysozoa</taxon>
        <taxon>Arthropoda</taxon>
        <taxon>Crustacea</taxon>
        <taxon>Branchiopoda</taxon>
        <taxon>Diplostraca</taxon>
        <taxon>Cladocera</taxon>
        <taxon>Anomopoda</taxon>
        <taxon>Daphniidae</taxon>
        <taxon>Daphnia</taxon>
    </lineage>
</organism>
<keyword evidence="2" id="KW-1185">Reference proteome</keyword>
<proteinExistence type="predicted"/>
<dbReference type="Proteomes" id="UP000076858">
    <property type="component" value="Unassembled WGS sequence"/>
</dbReference>
<protein>
    <submittedName>
        <fullName evidence="1">Uncharacterized protein</fullName>
    </submittedName>
</protein>